<dbReference type="AlphaFoldDB" id="A0A9P4MC29"/>
<comment type="caution">
    <text evidence="1">The sequence shown here is derived from an EMBL/GenBank/DDBJ whole genome shotgun (WGS) entry which is preliminary data.</text>
</comment>
<accession>A0A9P4MC29</accession>
<name>A0A9P4MC29_9PEZI</name>
<proteinExistence type="predicted"/>
<dbReference type="Proteomes" id="UP000799772">
    <property type="component" value="Unassembled WGS sequence"/>
</dbReference>
<evidence type="ECO:0000313" key="2">
    <source>
        <dbReference type="Proteomes" id="UP000799772"/>
    </source>
</evidence>
<sequence length="149" mass="17446">MDELIVPLSMILECDYTQKLSQEEAHNMWVNLQDYECNKGTLALAIRWIEDDISVLSRQREQRHLRTDLRNPDDFEGWNLAWIFQSAMMIREMFRGQSSTIAPPLHKLKERALLAAENANMTEQDLKRRIMRGVEFGMGSSMISLVIRF</sequence>
<protein>
    <submittedName>
        <fullName evidence="1">Uncharacterized protein</fullName>
    </submittedName>
</protein>
<evidence type="ECO:0000313" key="1">
    <source>
        <dbReference type="EMBL" id="KAF2104980.1"/>
    </source>
</evidence>
<reference evidence="1" key="1">
    <citation type="journal article" date="2020" name="Stud. Mycol.">
        <title>101 Dothideomycetes genomes: a test case for predicting lifestyles and emergence of pathogens.</title>
        <authorList>
            <person name="Haridas S."/>
            <person name="Albert R."/>
            <person name="Binder M."/>
            <person name="Bloem J."/>
            <person name="Labutti K."/>
            <person name="Salamov A."/>
            <person name="Andreopoulos B."/>
            <person name="Baker S."/>
            <person name="Barry K."/>
            <person name="Bills G."/>
            <person name="Bluhm B."/>
            <person name="Cannon C."/>
            <person name="Castanera R."/>
            <person name="Culley D."/>
            <person name="Daum C."/>
            <person name="Ezra D."/>
            <person name="Gonzalez J."/>
            <person name="Henrissat B."/>
            <person name="Kuo A."/>
            <person name="Liang C."/>
            <person name="Lipzen A."/>
            <person name="Lutzoni F."/>
            <person name="Magnuson J."/>
            <person name="Mondo S."/>
            <person name="Nolan M."/>
            <person name="Ohm R."/>
            <person name="Pangilinan J."/>
            <person name="Park H.-J."/>
            <person name="Ramirez L."/>
            <person name="Alfaro M."/>
            <person name="Sun H."/>
            <person name="Tritt A."/>
            <person name="Yoshinaga Y."/>
            <person name="Zwiers L.-H."/>
            <person name="Turgeon B."/>
            <person name="Goodwin S."/>
            <person name="Spatafora J."/>
            <person name="Crous P."/>
            <person name="Grigoriev I."/>
        </authorList>
    </citation>
    <scope>NUCLEOTIDE SEQUENCE</scope>
    <source>
        <strain evidence="1">CBS 133067</strain>
    </source>
</reference>
<dbReference type="EMBL" id="ML978121">
    <property type="protein sequence ID" value="KAF2104980.1"/>
    <property type="molecule type" value="Genomic_DNA"/>
</dbReference>
<organism evidence="1 2">
    <name type="scientific">Rhizodiscina lignyota</name>
    <dbReference type="NCBI Taxonomy" id="1504668"/>
    <lineage>
        <taxon>Eukaryota</taxon>
        <taxon>Fungi</taxon>
        <taxon>Dikarya</taxon>
        <taxon>Ascomycota</taxon>
        <taxon>Pezizomycotina</taxon>
        <taxon>Dothideomycetes</taxon>
        <taxon>Pleosporomycetidae</taxon>
        <taxon>Aulographales</taxon>
        <taxon>Rhizodiscinaceae</taxon>
        <taxon>Rhizodiscina</taxon>
    </lineage>
</organism>
<gene>
    <name evidence="1" type="ORF">NA57DRAFT_71176</name>
</gene>
<keyword evidence="2" id="KW-1185">Reference proteome</keyword>